<dbReference type="InterPro" id="IPR015947">
    <property type="entry name" value="PUA-like_sf"/>
</dbReference>
<feature type="binding site" evidence="8">
    <location>
        <position position="15"/>
    </location>
    <ligand>
        <name>ATP</name>
        <dbReference type="ChEBI" id="CHEBI:30616"/>
    </ligand>
</feature>
<dbReference type="PRINTS" id="PR00474">
    <property type="entry name" value="GLU5KINASE"/>
</dbReference>
<dbReference type="Gene3D" id="3.40.1160.10">
    <property type="entry name" value="Acetylglutamate kinase-like"/>
    <property type="match status" value="2"/>
</dbReference>
<dbReference type="PROSITE" id="PS50890">
    <property type="entry name" value="PUA"/>
    <property type="match status" value="1"/>
</dbReference>
<dbReference type="InterPro" id="IPR036974">
    <property type="entry name" value="PUA_sf"/>
</dbReference>
<feature type="binding site" evidence="8">
    <location>
        <position position="154"/>
    </location>
    <ligand>
        <name>substrate</name>
    </ligand>
</feature>
<dbReference type="Gene3D" id="2.30.130.10">
    <property type="entry name" value="PUA domain"/>
    <property type="match status" value="1"/>
</dbReference>
<organism evidence="10 11">
    <name type="scientific">OM182 bacterium</name>
    <dbReference type="NCBI Taxonomy" id="2510334"/>
    <lineage>
        <taxon>Bacteria</taxon>
        <taxon>Pseudomonadati</taxon>
        <taxon>Pseudomonadota</taxon>
        <taxon>Gammaproteobacteria</taxon>
        <taxon>OMG group</taxon>
        <taxon>OM182 clade</taxon>
    </lineage>
</organism>
<comment type="caution">
    <text evidence="10">The sequence shown here is derived from an EMBL/GenBank/DDBJ whole genome shotgun (WGS) entry which is preliminary data.</text>
</comment>
<dbReference type="FunFam" id="3.40.1160.10:FF:000018">
    <property type="entry name" value="Glutamate 5-kinase"/>
    <property type="match status" value="1"/>
</dbReference>
<evidence type="ECO:0000256" key="6">
    <source>
        <dbReference type="ARBA" id="ARBA00022777"/>
    </source>
</evidence>
<evidence type="ECO:0000256" key="4">
    <source>
        <dbReference type="ARBA" id="ARBA00022679"/>
    </source>
</evidence>
<dbReference type="InterPro" id="IPR011529">
    <property type="entry name" value="Glu_5kinase"/>
</dbReference>
<feature type="binding site" evidence="8">
    <location>
        <begin position="174"/>
        <end position="175"/>
    </location>
    <ligand>
        <name>ATP</name>
        <dbReference type="ChEBI" id="CHEBI:30616"/>
    </ligand>
</feature>
<feature type="binding site" evidence="8">
    <location>
        <position position="142"/>
    </location>
    <ligand>
        <name>substrate</name>
    </ligand>
</feature>
<dbReference type="InterPro" id="IPR001048">
    <property type="entry name" value="Asp/Glu/Uridylate_kinase"/>
</dbReference>
<dbReference type="Pfam" id="PF00696">
    <property type="entry name" value="AA_kinase"/>
    <property type="match status" value="1"/>
</dbReference>
<dbReference type="PROSITE" id="PS00902">
    <property type="entry name" value="GLUTAMATE_5_KINASE"/>
    <property type="match status" value="1"/>
</dbReference>
<dbReference type="InterPro" id="IPR002478">
    <property type="entry name" value="PUA"/>
</dbReference>
<dbReference type="EC" id="2.7.2.11" evidence="8"/>
<dbReference type="FunFam" id="2.30.130.10:FF:000007">
    <property type="entry name" value="Glutamate 5-kinase"/>
    <property type="match status" value="1"/>
</dbReference>
<dbReference type="AlphaFoldDB" id="A0A520RXQ6"/>
<dbReference type="CDD" id="cd21157">
    <property type="entry name" value="PUA_G5K"/>
    <property type="match status" value="1"/>
</dbReference>
<proteinExistence type="inferred from homology"/>
<comment type="subcellular location">
    <subcellularLocation>
        <location evidence="8">Cytoplasm</location>
    </subcellularLocation>
</comment>
<evidence type="ECO:0000256" key="1">
    <source>
        <dbReference type="ARBA" id="ARBA00022490"/>
    </source>
</evidence>
<accession>A0A520RXQ6</accession>
<evidence type="ECO:0000256" key="8">
    <source>
        <dbReference type="HAMAP-Rule" id="MF_00456"/>
    </source>
</evidence>
<dbReference type="CDD" id="cd04242">
    <property type="entry name" value="AAK_G5K_ProB"/>
    <property type="match status" value="1"/>
</dbReference>
<evidence type="ECO:0000256" key="3">
    <source>
        <dbReference type="ARBA" id="ARBA00022650"/>
    </source>
</evidence>
<dbReference type="SMART" id="SM00359">
    <property type="entry name" value="PUA"/>
    <property type="match status" value="1"/>
</dbReference>
<dbReference type="InterPro" id="IPR019797">
    <property type="entry name" value="Glutamate_5-kinase_CS"/>
</dbReference>
<dbReference type="GO" id="GO:0005524">
    <property type="term" value="F:ATP binding"/>
    <property type="evidence" value="ECO:0007669"/>
    <property type="project" value="UniProtKB-KW"/>
</dbReference>
<feature type="binding site" evidence="8">
    <location>
        <position position="55"/>
    </location>
    <ligand>
        <name>substrate</name>
    </ligand>
</feature>
<evidence type="ECO:0000313" key="10">
    <source>
        <dbReference type="EMBL" id="RZO74957.1"/>
    </source>
</evidence>
<comment type="function">
    <text evidence="8">Catalyzes the transfer of a phosphate group to glutamate to form L-glutamate 5-phosphate.</text>
</comment>
<keyword evidence="6 8" id="KW-0418">Kinase</keyword>
<keyword evidence="5 8" id="KW-0547">Nucleotide-binding</keyword>
<dbReference type="GO" id="GO:0004349">
    <property type="term" value="F:glutamate 5-kinase activity"/>
    <property type="evidence" value="ECO:0007669"/>
    <property type="project" value="UniProtKB-UniRule"/>
</dbReference>
<comment type="caution">
    <text evidence="8">Lacks conserved residue(s) required for the propagation of feature annotation.</text>
</comment>
<dbReference type="GO" id="GO:0003723">
    <property type="term" value="F:RNA binding"/>
    <property type="evidence" value="ECO:0007669"/>
    <property type="project" value="InterPro"/>
</dbReference>
<keyword evidence="2 8" id="KW-0028">Amino-acid biosynthesis</keyword>
<dbReference type="GO" id="GO:0055129">
    <property type="term" value="P:L-proline biosynthetic process"/>
    <property type="evidence" value="ECO:0007669"/>
    <property type="project" value="UniProtKB-UniRule"/>
</dbReference>
<dbReference type="NCBIfam" id="TIGR01027">
    <property type="entry name" value="proB"/>
    <property type="match status" value="1"/>
</dbReference>
<comment type="pathway">
    <text evidence="8">Amino-acid biosynthesis; L-proline biosynthesis; L-glutamate 5-semialdehyde from L-glutamate: step 1/2.</text>
</comment>
<evidence type="ECO:0000259" key="9">
    <source>
        <dbReference type="SMART" id="SM00359"/>
    </source>
</evidence>
<evidence type="ECO:0000313" key="11">
    <source>
        <dbReference type="Proteomes" id="UP000320404"/>
    </source>
</evidence>
<dbReference type="InterPro" id="IPR041739">
    <property type="entry name" value="G5K_ProB"/>
</dbReference>
<keyword evidence="1 8" id="KW-0963">Cytoplasm</keyword>
<keyword evidence="4 8" id="KW-0808">Transferase</keyword>
<name>A0A520RXQ6_9GAMM</name>
<evidence type="ECO:0000256" key="7">
    <source>
        <dbReference type="ARBA" id="ARBA00022840"/>
    </source>
</evidence>
<dbReference type="PANTHER" id="PTHR43654">
    <property type="entry name" value="GLUTAMATE 5-KINASE"/>
    <property type="match status" value="1"/>
</dbReference>
<dbReference type="InterPro" id="IPR036393">
    <property type="entry name" value="AceGlu_kinase-like_sf"/>
</dbReference>
<dbReference type="PANTHER" id="PTHR43654:SF1">
    <property type="entry name" value="ISOPENTENYL PHOSPHATE KINASE"/>
    <property type="match status" value="1"/>
</dbReference>
<keyword evidence="7 8" id="KW-0067">ATP-binding</keyword>
<reference evidence="10 11" key="1">
    <citation type="submission" date="2019-02" db="EMBL/GenBank/DDBJ databases">
        <title>Prokaryotic population dynamics and viral predation in marine succession experiment using metagenomics: the confinement effect.</title>
        <authorList>
            <person name="Haro-Moreno J.M."/>
            <person name="Rodriguez-Valera F."/>
            <person name="Lopez-Perez M."/>
        </authorList>
    </citation>
    <scope>NUCLEOTIDE SEQUENCE [LARGE SCALE GENOMIC DNA]</scope>
    <source>
        <strain evidence="10">MED-G158</strain>
    </source>
</reference>
<dbReference type="Pfam" id="PF01472">
    <property type="entry name" value="PUA"/>
    <property type="match status" value="1"/>
</dbReference>
<evidence type="ECO:0000256" key="5">
    <source>
        <dbReference type="ARBA" id="ARBA00022741"/>
    </source>
</evidence>
<dbReference type="HAMAP" id="MF_00456">
    <property type="entry name" value="ProB"/>
    <property type="match status" value="1"/>
</dbReference>
<dbReference type="InterPro" id="IPR001057">
    <property type="entry name" value="Glu/AcGlu_kinase"/>
</dbReference>
<dbReference type="PIRSF" id="PIRSF000729">
    <property type="entry name" value="GK"/>
    <property type="match status" value="1"/>
</dbReference>
<comment type="catalytic activity">
    <reaction evidence="8">
        <text>L-glutamate + ATP = L-glutamyl 5-phosphate + ADP</text>
        <dbReference type="Rhea" id="RHEA:14877"/>
        <dbReference type="ChEBI" id="CHEBI:29985"/>
        <dbReference type="ChEBI" id="CHEBI:30616"/>
        <dbReference type="ChEBI" id="CHEBI:58274"/>
        <dbReference type="ChEBI" id="CHEBI:456216"/>
        <dbReference type="EC" id="2.7.2.11"/>
    </reaction>
</comment>
<gene>
    <name evidence="8" type="primary">proB</name>
    <name evidence="10" type="ORF">EVA69_05030</name>
</gene>
<feature type="domain" description="PUA" evidence="9">
    <location>
        <begin position="281"/>
        <end position="364"/>
    </location>
</feature>
<dbReference type="EMBL" id="SHAH01000075">
    <property type="protein sequence ID" value="RZO74957.1"/>
    <property type="molecule type" value="Genomic_DNA"/>
</dbReference>
<dbReference type="UniPathway" id="UPA00098">
    <property type="reaction ID" value="UER00359"/>
</dbReference>
<keyword evidence="3 8" id="KW-0641">Proline biosynthesis</keyword>
<dbReference type="SUPFAM" id="SSF88697">
    <property type="entry name" value="PUA domain-like"/>
    <property type="match status" value="1"/>
</dbReference>
<dbReference type="InterPro" id="IPR005715">
    <property type="entry name" value="Glu_5kinase/COase_Synthase"/>
</dbReference>
<dbReference type="GO" id="GO:0005829">
    <property type="term" value="C:cytosol"/>
    <property type="evidence" value="ECO:0007669"/>
    <property type="project" value="TreeGrafter"/>
</dbReference>
<dbReference type="SUPFAM" id="SSF53633">
    <property type="entry name" value="Carbamate kinase-like"/>
    <property type="match status" value="1"/>
</dbReference>
<evidence type="ECO:0000256" key="2">
    <source>
        <dbReference type="ARBA" id="ARBA00022605"/>
    </source>
</evidence>
<protein>
    <recommendedName>
        <fullName evidence="8">Glutamate 5-kinase</fullName>
        <ecNumber evidence="8">2.7.2.11</ecNumber>
    </recommendedName>
    <alternativeName>
        <fullName evidence="8">Gamma-glutamyl kinase</fullName>
        <shortName evidence="8">GK</shortName>
    </alternativeName>
</protein>
<dbReference type="Proteomes" id="UP000320404">
    <property type="component" value="Unassembled WGS sequence"/>
</dbReference>
<comment type="similarity">
    <text evidence="8">Belongs to the glutamate 5-kinase family.</text>
</comment>
<sequence>MSRDKFIEGRRWVVKVGSSLVTNNGLGLDRQAIANWARQLVALQGAGIKLVLVSSGAVAEGVSRLSLKSRPREIHMQQAAAAVGQMGVIQAYESCFMEHGVHAAQILLSHEDLSDRTRYLNARSTLTTLLELGTLPVVNENDTVATAELCFGDNDTLAALVANLTNADAMVILTDQDGLFTADPRGHEDAELVSVASAHDESLAAMAGAGSSLGRGGMQSKLSAAKLAARSGTDTIIANGRFEDILARIASGEELGTLLTADSEPMTARKQWLAGQLTVAGTLQLDAGAVNVLCNSGKSLLAVGVQRVTGKFRRGDVVACVTTEGVEVARGLVNYDAAEIAKLCGKSSDQIEALLGYGGEEEVIHRDNLILSR</sequence>